<evidence type="ECO:0000313" key="5">
    <source>
        <dbReference type="Proteomes" id="UP000013378"/>
    </source>
</evidence>
<dbReference type="GO" id="GO:0009295">
    <property type="term" value="C:nucleoid"/>
    <property type="evidence" value="ECO:0007669"/>
    <property type="project" value="TreeGrafter"/>
</dbReference>
<evidence type="ECO:0000313" key="4">
    <source>
        <dbReference type="EMBL" id="EOD00033.1"/>
    </source>
</evidence>
<dbReference type="GO" id="GO:0003697">
    <property type="term" value="F:single-stranded DNA binding"/>
    <property type="evidence" value="ECO:0007669"/>
    <property type="project" value="UniProtKB-UniRule"/>
</dbReference>
<dbReference type="STRING" id="1304284.L21TH_1922"/>
<dbReference type="InterPro" id="IPR011344">
    <property type="entry name" value="ssDNA-bd"/>
</dbReference>
<keyword evidence="5" id="KW-1185">Reference proteome</keyword>
<dbReference type="Pfam" id="PF00436">
    <property type="entry name" value="SSB"/>
    <property type="match status" value="1"/>
</dbReference>
<dbReference type="GO" id="GO:0006260">
    <property type="term" value="P:DNA replication"/>
    <property type="evidence" value="ECO:0007669"/>
    <property type="project" value="InterPro"/>
</dbReference>
<evidence type="ECO:0000256" key="3">
    <source>
        <dbReference type="RuleBase" id="RU000524"/>
    </source>
</evidence>
<accession>R1ASC7</accession>
<dbReference type="AlphaFoldDB" id="R1ASC7"/>
<dbReference type="Proteomes" id="UP000013378">
    <property type="component" value="Unassembled WGS sequence"/>
</dbReference>
<comment type="subunit">
    <text evidence="2">Homotetramer.</text>
</comment>
<dbReference type="SUPFAM" id="SSF50249">
    <property type="entry name" value="Nucleic acid-binding proteins"/>
    <property type="match status" value="1"/>
</dbReference>
<dbReference type="Gene3D" id="2.40.50.140">
    <property type="entry name" value="Nucleic acid-binding proteins"/>
    <property type="match status" value="1"/>
</dbReference>
<dbReference type="RefSeq" id="WP_006314895.1">
    <property type="nucleotide sequence ID" value="NZ_ARZA01000211.1"/>
</dbReference>
<dbReference type="InterPro" id="IPR012340">
    <property type="entry name" value="NA-bd_OB-fold"/>
</dbReference>
<dbReference type="PATRIC" id="fig|1304284.3.peg.1889"/>
<dbReference type="EMBL" id="ARZA01000211">
    <property type="protein sequence ID" value="EOD00033.1"/>
    <property type="molecule type" value="Genomic_DNA"/>
</dbReference>
<dbReference type="CDD" id="cd04496">
    <property type="entry name" value="SSB_OBF"/>
    <property type="match status" value="1"/>
</dbReference>
<comment type="caution">
    <text evidence="2">Lacks conserved residue(s) required for the propagation of feature annotation.</text>
</comment>
<comment type="caution">
    <text evidence="4">The sequence shown here is derived from an EMBL/GenBank/DDBJ whole genome shotgun (WGS) entry which is preliminary data.</text>
</comment>
<proteinExistence type="inferred from homology"/>
<dbReference type="NCBIfam" id="TIGR00621">
    <property type="entry name" value="ssb"/>
    <property type="match status" value="1"/>
</dbReference>
<protein>
    <recommendedName>
        <fullName evidence="2 3">Single-stranded DNA-binding protein</fullName>
        <shortName evidence="2">SSB</shortName>
    </recommendedName>
</protein>
<dbReference type="eggNOG" id="COG0629">
    <property type="taxonomic scope" value="Bacteria"/>
</dbReference>
<sequence length="138" mass="15478">MNSVVLIGRLTRDPELRFLPGNGRAVATFTIAVDRPFTNAQGEREADFLRIVVWGRQAENCANYLGKGRLVGVQGRIQTRSYDTNQGDRRYVTEIVADRVQFLDWGDSNQGNVQGTTTQDDFVEADGFHPVDNDDIPF</sequence>
<evidence type="ECO:0000256" key="1">
    <source>
        <dbReference type="ARBA" id="ARBA00023125"/>
    </source>
</evidence>
<evidence type="ECO:0000256" key="2">
    <source>
        <dbReference type="HAMAP-Rule" id="MF_00984"/>
    </source>
</evidence>
<reference evidence="4 5" key="1">
    <citation type="journal article" date="2015" name="Geomicrobiol. J.">
        <title>Caldisalinibacter kiritimatiensis gen. nov., sp. nov., a moderately thermohalophilic thiosulfate-reducing bacterium from a hypersaline microbial mat.</title>
        <authorList>
            <person name="Ben Hania W."/>
            <person name="Joseph M."/>
            <person name="Fiebig A."/>
            <person name="Bunk B."/>
            <person name="Klenk H.-P."/>
            <person name="Fardeau M.-L."/>
            <person name="Spring S."/>
        </authorList>
    </citation>
    <scope>NUCLEOTIDE SEQUENCE [LARGE SCALE GENOMIC DNA]</scope>
    <source>
        <strain evidence="4 5">L21-TH-D2</strain>
    </source>
</reference>
<dbReference type="PANTHER" id="PTHR10302:SF27">
    <property type="entry name" value="SINGLE-STRANDED DNA-BINDING PROTEIN"/>
    <property type="match status" value="1"/>
</dbReference>
<dbReference type="InterPro" id="IPR000424">
    <property type="entry name" value="Primosome_PriB/ssb"/>
</dbReference>
<dbReference type="PROSITE" id="PS50935">
    <property type="entry name" value="SSB"/>
    <property type="match status" value="1"/>
</dbReference>
<dbReference type="HAMAP" id="MF_00984">
    <property type="entry name" value="SSB"/>
    <property type="match status" value="1"/>
</dbReference>
<organism evidence="4 5">
    <name type="scientific">Caldisalinibacter kiritimatiensis</name>
    <dbReference type="NCBI Taxonomy" id="1304284"/>
    <lineage>
        <taxon>Bacteria</taxon>
        <taxon>Bacillati</taxon>
        <taxon>Bacillota</taxon>
        <taxon>Tissierellia</taxon>
        <taxon>Tissierellales</taxon>
        <taxon>Thermohalobacteraceae</taxon>
        <taxon>Caldisalinibacter</taxon>
    </lineage>
</organism>
<dbReference type="PANTHER" id="PTHR10302">
    <property type="entry name" value="SINGLE-STRANDED DNA-BINDING PROTEIN"/>
    <property type="match status" value="1"/>
</dbReference>
<keyword evidence="1 2" id="KW-0238">DNA-binding</keyword>
<gene>
    <name evidence="4" type="ORF">L21TH_1922</name>
</gene>
<name>R1ASC7_9FIRM</name>